<gene>
    <name evidence="1" type="ordered locus">SNE_A00580</name>
</gene>
<dbReference type="KEGG" id="sng:SNE_A00580"/>
<dbReference type="HOGENOM" id="CLU_3296550_0_0_0"/>
<proteinExistence type="predicted"/>
<evidence type="ECO:0000313" key="1">
    <source>
        <dbReference type="EMBL" id="CCB87936.1"/>
    </source>
</evidence>
<sequence>MSYLEGISFALVKKVYLLSILFPHLKVTKFFLYYQNNYLT</sequence>
<dbReference type="AlphaFoldDB" id="F8L555"/>
<reference evidence="1 2" key="2">
    <citation type="journal article" date="2011" name="Mol. Biol. Evol.">
        <title>Unity in variety--the pan-genome of the Chlamydiae.</title>
        <authorList>
            <person name="Collingro A."/>
            <person name="Tischler P."/>
            <person name="Weinmaier T."/>
            <person name="Penz T."/>
            <person name="Heinz E."/>
            <person name="Brunham R.C."/>
            <person name="Read T.D."/>
            <person name="Bavoil P.M."/>
            <person name="Sachse K."/>
            <person name="Kahane S."/>
            <person name="Friedman M.G."/>
            <person name="Rattei T."/>
            <person name="Myers G.S."/>
            <person name="Horn M."/>
        </authorList>
    </citation>
    <scope>NUCLEOTIDE SEQUENCE [LARGE SCALE GENOMIC DNA]</scope>
    <source>
        <strain evidence="2">ATCC VR-1471 / Z</strain>
    </source>
</reference>
<organism evidence="1 2">
    <name type="scientific">Simkania negevensis (strain ATCC VR-1471 / DSM 27360 / Z)</name>
    <dbReference type="NCBI Taxonomy" id="331113"/>
    <lineage>
        <taxon>Bacteria</taxon>
        <taxon>Pseudomonadati</taxon>
        <taxon>Chlamydiota</taxon>
        <taxon>Chlamydiia</taxon>
        <taxon>Parachlamydiales</taxon>
        <taxon>Simkaniaceae</taxon>
        <taxon>Simkania</taxon>
    </lineage>
</organism>
<evidence type="ECO:0000313" key="2">
    <source>
        <dbReference type="Proteomes" id="UP000000496"/>
    </source>
</evidence>
<protein>
    <submittedName>
        <fullName evidence="1">Uncharacterized protein</fullName>
    </submittedName>
</protein>
<dbReference type="STRING" id="331113.SNE_A00580"/>
<name>F8L555_SIMNZ</name>
<keyword evidence="2" id="KW-1185">Reference proteome</keyword>
<dbReference type="Proteomes" id="UP000000496">
    <property type="component" value="Chromosome gsn.131"/>
</dbReference>
<accession>F8L555</accession>
<reference key="1">
    <citation type="journal article" date="2011" name="Mol. Biol. Evol.">
        <title>Unity in variety -- the pan-genome of the Chlamydiae.</title>
        <authorList>
            <person name="Collingro A."/>
            <person name="Tischler P."/>
            <person name="Weinmaier T."/>
            <person name="Penz T."/>
            <person name="Heinz E."/>
            <person name="Brunham R.C."/>
            <person name="Read T.D."/>
            <person name="Bavoil P.M."/>
            <person name="Sachse K."/>
            <person name="Kahane S."/>
            <person name="Friedman M.G."/>
            <person name="Rattei T."/>
            <person name="Myers G.S.A."/>
            <person name="Horn M."/>
        </authorList>
    </citation>
    <scope>NUCLEOTIDE SEQUENCE</scope>
    <source>
        <strain>Z</strain>
    </source>
</reference>
<dbReference type="EMBL" id="FR872582">
    <property type="protein sequence ID" value="CCB87936.1"/>
    <property type="molecule type" value="Genomic_DNA"/>
</dbReference>